<name>A0A9D4XJK1_PEA</name>
<gene>
    <name evidence="1" type="ORF">KIW84_045662</name>
</gene>
<evidence type="ECO:0000313" key="1">
    <source>
        <dbReference type="EMBL" id="KAI5422291.1"/>
    </source>
</evidence>
<evidence type="ECO:0000313" key="2">
    <source>
        <dbReference type="Proteomes" id="UP001058974"/>
    </source>
</evidence>
<feature type="non-terminal residue" evidence="1">
    <location>
        <position position="1"/>
    </location>
</feature>
<reference evidence="1 2" key="1">
    <citation type="journal article" date="2022" name="Nat. Genet.">
        <title>Improved pea reference genome and pan-genome highlight genomic features and evolutionary characteristics.</title>
        <authorList>
            <person name="Yang T."/>
            <person name="Liu R."/>
            <person name="Luo Y."/>
            <person name="Hu S."/>
            <person name="Wang D."/>
            <person name="Wang C."/>
            <person name="Pandey M.K."/>
            <person name="Ge S."/>
            <person name="Xu Q."/>
            <person name="Li N."/>
            <person name="Li G."/>
            <person name="Huang Y."/>
            <person name="Saxena R.K."/>
            <person name="Ji Y."/>
            <person name="Li M."/>
            <person name="Yan X."/>
            <person name="He Y."/>
            <person name="Liu Y."/>
            <person name="Wang X."/>
            <person name="Xiang C."/>
            <person name="Varshney R.K."/>
            <person name="Ding H."/>
            <person name="Gao S."/>
            <person name="Zong X."/>
        </authorList>
    </citation>
    <scope>NUCLEOTIDE SEQUENCE [LARGE SCALE GENOMIC DNA]</scope>
    <source>
        <strain evidence="1 2">cv. Zhongwan 6</strain>
    </source>
</reference>
<organism evidence="1 2">
    <name type="scientific">Pisum sativum</name>
    <name type="common">Garden pea</name>
    <name type="synonym">Lathyrus oleraceus</name>
    <dbReference type="NCBI Taxonomy" id="3888"/>
    <lineage>
        <taxon>Eukaryota</taxon>
        <taxon>Viridiplantae</taxon>
        <taxon>Streptophyta</taxon>
        <taxon>Embryophyta</taxon>
        <taxon>Tracheophyta</taxon>
        <taxon>Spermatophyta</taxon>
        <taxon>Magnoliopsida</taxon>
        <taxon>eudicotyledons</taxon>
        <taxon>Gunneridae</taxon>
        <taxon>Pentapetalae</taxon>
        <taxon>rosids</taxon>
        <taxon>fabids</taxon>
        <taxon>Fabales</taxon>
        <taxon>Fabaceae</taxon>
        <taxon>Papilionoideae</taxon>
        <taxon>50 kb inversion clade</taxon>
        <taxon>NPAAA clade</taxon>
        <taxon>Hologalegina</taxon>
        <taxon>IRL clade</taxon>
        <taxon>Fabeae</taxon>
        <taxon>Lathyrus</taxon>
    </lineage>
</organism>
<proteinExistence type="predicted"/>
<accession>A0A9D4XJK1</accession>
<dbReference type="EMBL" id="JAMSHJ010000004">
    <property type="protein sequence ID" value="KAI5422291.1"/>
    <property type="molecule type" value="Genomic_DNA"/>
</dbReference>
<keyword evidence="2" id="KW-1185">Reference proteome</keyword>
<protein>
    <submittedName>
        <fullName evidence="1">Variant 9, suppressor of actin mutation</fullName>
    </submittedName>
</protein>
<dbReference type="AlphaFoldDB" id="A0A9D4XJK1"/>
<dbReference type="Gramene" id="Psat04G0566200-T9">
    <property type="protein sequence ID" value="KAI5422291.1"/>
    <property type="gene ID" value="KIW84_045662"/>
</dbReference>
<comment type="caution">
    <text evidence="1">The sequence shown here is derived from an EMBL/GenBank/DDBJ whole genome shotgun (WGS) entry which is preliminary data.</text>
</comment>
<sequence>SFIRRSQSDGDIISESDATIRNLHAPDCQHSSKNPDKRSLLKSSSDTFTCESSICHCRQIYGGMGKDQFRESDHICYAEHGDACDCSNFLDVDSLSSGNSCEEELLERSISISSDNIVNEQITEAPATESGPILKERQSEEKHSDSFEKWVTHGEMLYV</sequence>
<dbReference type="Proteomes" id="UP001058974">
    <property type="component" value="Chromosome 4"/>
</dbReference>